<keyword evidence="1" id="KW-0812">Transmembrane</keyword>
<protein>
    <submittedName>
        <fullName evidence="2">Uncharacterized protein</fullName>
    </submittedName>
</protein>
<name>A0A927H3Y7_9BACL</name>
<feature type="transmembrane region" description="Helical" evidence="1">
    <location>
        <begin position="33"/>
        <end position="50"/>
    </location>
</feature>
<accession>A0A927H3Y7</accession>
<keyword evidence="1" id="KW-0472">Membrane</keyword>
<sequence length="77" mass="8349">MWTVAGILLASGFILYLEAPNLARNAMMKELGIFLIVLLIGTAVGIMEAVKLPIPNPLTLITAIHKPISDMMNAFLK</sequence>
<evidence type="ECO:0000313" key="3">
    <source>
        <dbReference type="Proteomes" id="UP000632125"/>
    </source>
</evidence>
<reference evidence="2" key="1">
    <citation type="submission" date="2020-09" db="EMBL/GenBank/DDBJ databases">
        <title>A novel bacterium of genus Paenibacillus, isolated from South China Sea.</title>
        <authorList>
            <person name="Huang H."/>
            <person name="Mo K."/>
            <person name="Hu Y."/>
        </authorList>
    </citation>
    <scope>NUCLEOTIDE SEQUENCE</scope>
    <source>
        <strain evidence="2">IB182493</strain>
    </source>
</reference>
<gene>
    <name evidence="2" type="ORF">IDH41_02080</name>
</gene>
<organism evidence="2 3">
    <name type="scientific">Paenibacillus arenilitoris</name>
    <dbReference type="NCBI Taxonomy" id="2772299"/>
    <lineage>
        <taxon>Bacteria</taxon>
        <taxon>Bacillati</taxon>
        <taxon>Bacillota</taxon>
        <taxon>Bacilli</taxon>
        <taxon>Bacillales</taxon>
        <taxon>Paenibacillaceae</taxon>
        <taxon>Paenibacillus</taxon>
    </lineage>
</organism>
<dbReference type="EMBL" id="JACXIY010000002">
    <property type="protein sequence ID" value="MBD2867350.1"/>
    <property type="molecule type" value="Genomic_DNA"/>
</dbReference>
<keyword evidence="1" id="KW-1133">Transmembrane helix</keyword>
<dbReference type="AlphaFoldDB" id="A0A927H3Y7"/>
<evidence type="ECO:0000256" key="1">
    <source>
        <dbReference type="SAM" id="Phobius"/>
    </source>
</evidence>
<keyword evidence="3" id="KW-1185">Reference proteome</keyword>
<dbReference type="Proteomes" id="UP000632125">
    <property type="component" value="Unassembled WGS sequence"/>
</dbReference>
<dbReference type="RefSeq" id="WP_190857847.1">
    <property type="nucleotide sequence ID" value="NZ_JACXIY010000002.1"/>
</dbReference>
<evidence type="ECO:0000313" key="2">
    <source>
        <dbReference type="EMBL" id="MBD2867350.1"/>
    </source>
</evidence>
<comment type="caution">
    <text evidence="2">The sequence shown here is derived from an EMBL/GenBank/DDBJ whole genome shotgun (WGS) entry which is preliminary data.</text>
</comment>
<proteinExistence type="predicted"/>